<keyword evidence="4 5" id="KW-0326">Glycosidase</keyword>
<organism evidence="7 8">
    <name type="scientific">Bifidobacterium favimelis</name>
    <dbReference type="NCBI Taxonomy" id="3122979"/>
    <lineage>
        <taxon>Bacteria</taxon>
        <taxon>Bacillati</taxon>
        <taxon>Actinomycetota</taxon>
        <taxon>Actinomycetes</taxon>
        <taxon>Bifidobacteriales</taxon>
        <taxon>Bifidobacteriaceae</taxon>
        <taxon>Bifidobacterium</taxon>
    </lineage>
</organism>
<evidence type="ECO:0000256" key="5">
    <source>
        <dbReference type="RuleBase" id="RU361187"/>
    </source>
</evidence>
<dbReference type="RefSeq" id="WP_340469885.1">
    <property type="nucleotide sequence ID" value="NZ_JBANBB010000002.1"/>
</dbReference>
<dbReference type="PIRSF" id="PIRSF025414">
    <property type="entry name" value="Alpha-L-arabinofuranosidase"/>
    <property type="match status" value="1"/>
</dbReference>
<dbReference type="InterPro" id="IPR023296">
    <property type="entry name" value="Glyco_hydro_beta-prop_sf"/>
</dbReference>
<dbReference type="PANTHER" id="PTHR43817:SF1">
    <property type="entry name" value="HYDROLASE, FAMILY 43, PUTATIVE (AFU_ORTHOLOGUE AFUA_3G01660)-RELATED"/>
    <property type="match status" value="1"/>
</dbReference>
<proteinExistence type="inferred from homology"/>
<evidence type="ECO:0000256" key="3">
    <source>
        <dbReference type="ARBA" id="ARBA00022801"/>
    </source>
</evidence>
<dbReference type="Proteomes" id="UP001373159">
    <property type="component" value="Unassembled WGS sequence"/>
</dbReference>
<evidence type="ECO:0000256" key="2">
    <source>
        <dbReference type="ARBA" id="ARBA00022729"/>
    </source>
</evidence>
<gene>
    <name evidence="7" type="ORF">V8P97_06800</name>
</gene>
<dbReference type="CDD" id="cd18817">
    <property type="entry name" value="GH43f_LbAraf43-like"/>
    <property type="match status" value="1"/>
</dbReference>
<dbReference type="Pfam" id="PF04616">
    <property type="entry name" value="Glyco_hydro_43"/>
    <property type="match status" value="1"/>
</dbReference>
<evidence type="ECO:0000313" key="8">
    <source>
        <dbReference type="Proteomes" id="UP001373159"/>
    </source>
</evidence>
<comment type="similarity">
    <text evidence="1 5">Belongs to the glycosyl hydrolase 43 family.</text>
</comment>
<evidence type="ECO:0000313" key="7">
    <source>
        <dbReference type="EMBL" id="MEK0307166.1"/>
    </source>
</evidence>
<dbReference type="EMBL" id="JBANBB010000002">
    <property type="protein sequence ID" value="MEK0307166.1"/>
    <property type="molecule type" value="Genomic_DNA"/>
</dbReference>
<dbReference type="Gene3D" id="2.115.10.20">
    <property type="entry name" value="Glycosyl hydrolase domain, family 43"/>
    <property type="match status" value="1"/>
</dbReference>
<keyword evidence="2" id="KW-0732">Signal</keyword>
<protein>
    <submittedName>
        <fullName evidence="7">Family 43 glycosylhydrolase</fullName>
    </submittedName>
</protein>
<evidence type="ECO:0000256" key="4">
    <source>
        <dbReference type="ARBA" id="ARBA00023295"/>
    </source>
</evidence>
<dbReference type="InterPro" id="IPR016828">
    <property type="entry name" value="Alpha-L-arabinofuranosidase"/>
</dbReference>
<accession>A0ABU8ZPI4</accession>
<comment type="caution">
    <text evidence="7">The sequence shown here is derived from an EMBL/GenBank/DDBJ whole genome shotgun (WGS) entry which is preliminary data.</text>
</comment>
<feature type="region of interest" description="Disordered" evidence="6">
    <location>
        <begin position="308"/>
        <end position="330"/>
    </location>
</feature>
<evidence type="ECO:0000256" key="1">
    <source>
        <dbReference type="ARBA" id="ARBA00009865"/>
    </source>
</evidence>
<reference evidence="7 8" key="1">
    <citation type="submission" date="2024-02" db="EMBL/GenBank/DDBJ databases">
        <title>Bifidobacterium honeyensis sp. nov., isolated from the comb honey.</title>
        <authorList>
            <person name="Liu W."/>
            <person name="Li Y."/>
        </authorList>
    </citation>
    <scope>NUCLEOTIDE SEQUENCE [LARGE SCALE GENOMIC DNA]</scope>
    <source>
        <strain evidence="7 8">IMAU50988</strain>
    </source>
</reference>
<dbReference type="PANTHER" id="PTHR43817">
    <property type="entry name" value="GLYCOSYL HYDROLASE"/>
    <property type="match status" value="1"/>
</dbReference>
<keyword evidence="8" id="KW-1185">Reference proteome</keyword>
<keyword evidence="3 5" id="KW-0378">Hydrolase</keyword>
<name>A0ABU8ZPI4_9BIFI</name>
<dbReference type="SUPFAM" id="SSF75005">
    <property type="entry name" value="Arabinanase/levansucrase/invertase"/>
    <property type="match status" value="1"/>
</dbReference>
<evidence type="ECO:0000256" key="6">
    <source>
        <dbReference type="SAM" id="MobiDB-lite"/>
    </source>
</evidence>
<sequence>MSEYHNPVVLQRADPWVIKHQGAYYFTGSYPAYDRIVLRRADRIDDLQAAPEKEIWHKHESGPMSRYIWAPELHRIGDAWYIYFAAAEEDFGSADLPTHRMFVLENKDEDPMSDNWVEKGRVETPVDSFSLDATTEVIKGVQYLIWAQKDPAIEGNSNLYIAAMSNPWTLSTEPVMLSKPEYDWECVDFKVNEGPAVLRHEGMVYLTYSASGTGVPYAVGMLTAREDGDLLDPASWTKSDHPVFKTDEANHQYGPGHNSFTVSEDGSQDLMIYHARNYTHIEGDPLFDPNRHARVGLVRWTDDGPDFGVPLPDDRWTPQTRDILPPDGSH</sequence>
<dbReference type="InterPro" id="IPR006710">
    <property type="entry name" value="Glyco_hydro_43"/>
</dbReference>